<sequence>MCADEVTTANFPLAILAKAPVAGQAKTRLIPTLGAEGAARLQAELIRHTLSTALQATHSSAVTLWTALDHQHPLFLELSAQFAIALKPQPQGKLGIRMYHALHAMGQAGLLIGTDCPMLDAELLIACQRCLTESDTVFLPAEDGGYGLVGVRRPSRQLFTGIDWGTADVMAQTRQRLEEMQWSSVYPATIWDVDRPDDLARLYALNERFRHPQ</sequence>
<evidence type="ECO:0000313" key="2">
    <source>
        <dbReference type="EMBL" id="SHL98848.1"/>
    </source>
</evidence>
<evidence type="ECO:0000313" key="4">
    <source>
        <dbReference type="Proteomes" id="UP000321726"/>
    </source>
</evidence>
<evidence type="ECO:0000313" key="1">
    <source>
        <dbReference type="EMBL" id="GEN23396.1"/>
    </source>
</evidence>
<dbReference type="Pfam" id="PF09837">
    <property type="entry name" value="DUF2064"/>
    <property type="match status" value="1"/>
</dbReference>
<protein>
    <recommendedName>
        <fullName evidence="5">Glycosyltransferase</fullName>
    </recommendedName>
</protein>
<reference evidence="1 4" key="2">
    <citation type="submission" date="2019-07" db="EMBL/GenBank/DDBJ databases">
        <title>Whole genome shotgun sequence of Halomonas cupida NBRC 102219.</title>
        <authorList>
            <person name="Hosoyama A."/>
            <person name="Uohara A."/>
            <person name="Ohji S."/>
            <person name="Ichikawa N."/>
        </authorList>
    </citation>
    <scope>NUCLEOTIDE SEQUENCE [LARGE SCALE GENOMIC DNA]</scope>
    <source>
        <strain evidence="1 4">NBRC 102219</strain>
    </source>
</reference>
<dbReference type="PANTHER" id="PTHR36529:SF1">
    <property type="entry name" value="GLYCOSYLTRANSFERASE"/>
    <property type="match status" value="1"/>
</dbReference>
<organism evidence="2 3">
    <name type="scientific">Halomonas cupida</name>
    <dbReference type="NCBI Taxonomy" id="44933"/>
    <lineage>
        <taxon>Bacteria</taxon>
        <taxon>Pseudomonadati</taxon>
        <taxon>Pseudomonadota</taxon>
        <taxon>Gammaproteobacteria</taxon>
        <taxon>Oceanospirillales</taxon>
        <taxon>Halomonadaceae</taxon>
        <taxon>Halomonas</taxon>
    </lineage>
</organism>
<evidence type="ECO:0000313" key="3">
    <source>
        <dbReference type="Proteomes" id="UP000184123"/>
    </source>
</evidence>
<dbReference type="EMBL" id="BJXU01000041">
    <property type="protein sequence ID" value="GEN23396.1"/>
    <property type="molecule type" value="Genomic_DNA"/>
</dbReference>
<dbReference type="PANTHER" id="PTHR36529">
    <property type="entry name" value="SLL1095 PROTEIN"/>
    <property type="match status" value="1"/>
</dbReference>
<dbReference type="InterPro" id="IPR029044">
    <property type="entry name" value="Nucleotide-diphossugar_trans"/>
</dbReference>
<accession>A0A1M7F519</accession>
<dbReference type="STRING" id="44933.SAMN05660971_01925"/>
<name>A0A1M7F519_9GAMM</name>
<dbReference type="NCBIfam" id="TIGR04282">
    <property type="entry name" value="glyco_like_cofC"/>
    <property type="match status" value="1"/>
</dbReference>
<dbReference type="RefSeq" id="WP_073434959.1">
    <property type="nucleotide sequence ID" value="NZ_BJXU01000041.1"/>
</dbReference>
<proteinExistence type="predicted"/>
<dbReference type="Gene3D" id="3.90.550.10">
    <property type="entry name" value="Spore Coat Polysaccharide Biosynthesis Protein SpsA, Chain A"/>
    <property type="match status" value="1"/>
</dbReference>
<dbReference type="InterPro" id="IPR018641">
    <property type="entry name" value="Trfase_1_rSAM/seldom-assoc"/>
</dbReference>
<dbReference type="Proteomes" id="UP000321726">
    <property type="component" value="Unassembled WGS sequence"/>
</dbReference>
<dbReference type="AlphaFoldDB" id="A0A1M7F519"/>
<dbReference type="SUPFAM" id="SSF53448">
    <property type="entry name" value="Nucleotide-diphospho-sugar transferases"/>
    <property type="match status" value="1"/>
</dbReference>
<dbReference type="OrthoDB" id="9798250at2"/>
<keyword evidence="4" id="KW-1185">Reference proteome</keyword>
<gene>
    <name evidence="1" type="ORF">HCU01_13450</name>
    <name evidence="2" type="ORF">SAMN05660971_01925</name>
</gene>
<dbReference type="Proteomes" id="UP000184123">
    <property type="component" value="Unassembled WGS sequence"/>
</dbReference>
<dbReference type="EMBL" id="FRCA01000004">
    <property type="protein sequence ID" value="SHL98848.1"/>
    <property type="molecule type" value="Genomic_DNA"/>
</dbReference>
<reference evidence="2 3" key="1">
    <citation type="submission" date="2016-11" db="EMBL/GenBank/DDBJ databases">
        <authorList>
            <person name="Jaros S."/>
            <person name="Januszkiewicz K."/>
            <person name="Wedrychowicz H."/>
        </authorList>
    </citation>
    <scope>NUCLEOTIDE SEQUENCE [LARGE SCALE GENOMIC DNA]</scope>
    <source>
        <strain evidence="2 3">DSM 4740</strain>
    </source>
</reference>
<evidence type="ECO:0008006" key="5">
    <source>
        <dbReference type="Google" id="ProtNLM"/>
    </source>
</evidence>